<organism evidence="1">
    <name type="scientific">marine sediment metagenome</name>
    <dbReference type="NCBI Taxonomy" id="412755"/>
    <lineage>
        <taxon>unclassified sequences</taxon>
        <taxon>metagenomes</taxon>
        <taxon>ecological metagenomes</taxon>
    </lineage>
</organism>
<evidence type="ECO:0008006" key="2">
    <source>
        <dbReference type="Google" id="ProtNLM"/>
    </source>
</evidence>
<evidence type="ECO:0000313" key="1">
    <source>
        <dbReference type="EMBL" id="KKL83407.1"/>
    </source>
</evidence>
<comment type="caution">
    <text evidence="1">The sequence shown here is derived from an EMBL/GenBank/DDBJ whole genome shotgun (WGS) entry which is preliminary data.</text>
</comment>
<dbReference type="InterPro" id="IPR048813">
    <property type="entry name" value="GP7-like"/>
</dbReference>
<name>A0A0F9I7N3_9ZZZZ</name>
<accession>A0A0F9I7N3</accession>
<protein>
    <recommendedName>
        <fullName evidence="2">Major capsid protein</fullName>
    </recommendedName>
</protein>
<sequence length="313" mass="34027">MPSGSLTLLEANKDSSNKLKRGVIATLIQESPILEMIPFMGFDGNAIEIEVEVSLPTPEYRKVNTTYSRSFGGNTKRMFGVSILGGEVFVDNYILRVHSNKANAKAKQYRKFAKAMARTWDKGFFDGTGTADDFKGVNALIDEGLGQKIIQAAGGGALDFAKMDEAFDLHRSQAVPDAILINRVLRRKVTTIARTTHTGISLIDVGTDVFGRQVMTYNDTPMRIIGDDISGNALLDFDEDPGDASSDTASIYYVSFGEDENVYGLSGLGGSMEVSDFGETESAPGHLGRVEWYPGLAIDNPFSIVRHYGILNA</sequence>
<dbReference type="SUPFAM" id="SSF56563">
    <property type="entry name" value="Major capsid protein gp5"/>
    <property type="match status" value="1"/>
</dbReference>
<dbReference type="NCBIfam" id="NF045672">
    <property type="entry name" value="MCP_gp7_epsi_15"/>
    <property type="match status" value="1"/>
</dbReference>
<proteinExistence type="predicted"/>
<reference evidence="1" key="1">
    <citation type="journal article" date="2015" name="Nature">
        <title>Complex archaea that bridge the gap between prokaryotes and eukaryotes.</title>
        <authorList>
            <person name="Spang A."/>
            <person name="Saw J.H."/>
            <person name="Jorgensen S.L."/>
            <person name="Zaremba-Niedzwiedzka K."/>
            <person name="Martijn J."/>
            <person name="Lind A.E."/>
            <person name="van Eijk R."/>
            <person name="Schleper C."/>
            <person name="Guy L."/>
            <person name="Ettema T.J."/>
        </authorList>
    </citation>
    <scope>NUCLEOTIDE SEQUENCE</scope>
</reference>
<dbReference type="AlphaFoldDB" id="A0A0F9I7N3"/>
<dbReference type="EMBL" id="LAZR01021985">
    <property type="protein sequence ID" value="KKL83407.1"/>
    <property type="molecule type" value="Genomic_DNA"/>
</dbReference>
<gene>
    <name evidence="1" type="ORF">LCGC14_1975030</name>
</gene>